<gene>
    <name evidence="2" type="ORF">ACFPPC_15650</name>
</gene>
<evidence type="ECO:0000313" key="2">
    <source>
        <dbReference type="EMBL" id="MFC5394075.1"/>
    </source>
</evidence>
<keyword evidence="3" id="KW-1185">Reference proteome</keyword>
<feature type="compositionally biased region" description="Basic and acidic residues" evidence="1">
    <location>
        <begin position="104"/>
        <end position="113"/>
    </location>
</feature>
<accession>A0ABW0HAP7</accession>
<dbReference type="RefSeq" id="WP_377009201.1">
    <property type="nucleotide sequence ID" value="NZ_JBHSLV010000026.1"/>
</dbReference>
<organism evidence="2 3">
    <name type="scientific">Bosea vestrisii</name>
    <dbReference type="NCBI Taxonomy" id="151416"/>
    <lineage>
        <taxon>Bacteria</taxon>
        <taxon>Pseudomonadati</taxon>
        <taxon>Pseudomonadota</taxon>
        <taxon>Alphaproteobacteria</taxon>
        <taxon>Hyphomicrobiales</taxon>
        <taxon>Boseaceae</taxon>
        <taxon>Bosea</taxon>
    </lineage>
</organism>
<evidence type="ECO:0000256" key="1">
    <source>
        <dbReference type="SAM" id="MobiDB-lite"/>
    </source>
</evidence>
<protein>
    <submittedName>
        <fullName evidence="2">Uncharacterized protein</fullName>
    </submittedName>
</protein>
<dbReference type="EMBL" id="JBHSLV010000026">
    <property type="protein sequence ID" value="MFC5394075.1"/>
    <property type="molecule type" value="Genomic_DNA"/>
</dbReference>
<comment type="caution">
    <text evidence="2">The sequence shown here is derived from an EMBL/GenBank/DDBJ whole genome shotgun (WGS) entry which is preliminary data.</text>
</comment>
<dbReference type="Proteomes" id="UP001596104">
    <property type="component" value="Unassembled WGS sequence"/>
</dbReference>
<proteinExistence type="predicted"/>
<name>A0ABW0HAP7_9HYPH</name>
<reference evidence="3" key="1">
    <citation type="journal article" date="2019" name="Int. J. Syst. Evol. Microbiol.">
        <title>The Global Catalogue of Microorganisms (GCM) 10K type strain sequencing project: providing services to taxonomists for standard genome sequencing and annotation.</title>
        <authorList>
            <consortium name="The Broad Institute Genomics Platform"/>
            <consortium name="The Broad Institute Genome Sequencing Center for Infectious Disease"/>
            <person name="Wu L."/>
            <person name="Ma J."/>
        </authorList>
    </citation>
    <scope>NUCLEOTIDE SEQUENCE [LARGE SCALE GENOMIC DNA]</scope>
    <source>
        <strain evidence="3">CGMCC 1.16326</strain>
    </source>
</reference>
<feature type="region of interest" description="Disordered" evidence="1">
    <location>
        <begin position="86"/>
        <end position="113"/>
    </location>
</feature>
<sequence length="113" mass="12520">MSIIDLQSHVLLKKSRDVEAFTQAIARVNSEIKFMKDIIEKAQIHDDDKIAILSNFIRIFELSFKSLVTYYSVAYKDIADQFTATGEPQAADGSEQPGASPRSDAVEGTDHGN</sequence>
<evidence type="ECO:0000313" key="3">
    <source>
        <dbReference type="Proteomes" id="UP001596104"/>
    </source>
</evidence>